<keyword evidence="3" id="KW-0820">tRNA-binding</keyword>
<dbReference type="InterPro" id="IPR035651">
    <property type="entry name" value="BipA_V"/>
</dbReference>
<dbReference type="CDD" id="cd03691">
    <property type="entry name" value="BipA_TypA_II"/>
    <property type="match status" value="1"/>
</dbReference>
<dbReference type="SUPFAM" id="SSF52540">
    <property type="entry name" value="P-loop containing nucleoside triphosphate hydrolases"/>
    <property type="match status" value="1"/>
</dbReference>
<organism evidence="5 6">
    <name type="scientific">Yoonia phaeophyticola</name>
    <dbReference type="NCBI Taxonomy" id="3137369"/>
    <lineage>
        <taxon>Bacteria</taxon>
        <taxon>Pseudomonadati</taxon>
        <taxon>Pseudomonadota</taxon>
        <taxon>Alphaproteobacteria</taxon>
        <taxon>Rhodobacterales</taxon>
        <taxon>Paracoccaceae</taxon>
        <taxon>Yoonia</taxon>
    </lineage>
</organism>
<dbReference type="EMBL" id="CP150951">
    <property type="protein sequence ID" value="WZC47887.1"/>
    <property type="molecule type" value="Genomic_DNA"/>
</dbReference>
<dbReference type="Pfam" id="PF00009">
    <property type="entry name" value="GTP_EFTU"/>
    <property type="match status" value="1"/>
</dbReference>
<keyword evidence="3" id="KW-0963">Cytoplasm</keyword>
<dbReference type="PANTHER" id="PTHR42908">
    <property type="entry name" value="TRANSLATION ELONGATION FACTOR-RELATED"/>
    <property type="match status" value="1"/>
</dbReference>
<feature type="domain" description="Tr-type G" evidence="4">
    <location>
        <begin position="1"/>
        <end position="196"/>
    </location>
</feature>
<dbReference type="Gene3D" id="3.40.50.300">
    <property type="entry name" value="P-loop containing nucleotide triphosphate hydrolases"/>
    <property type="match status" value="1"/>
</dbReference>
<keyword evidence="3" id="KW-0694">RNA-binding</keyword>
<dbReference type="PANTHER" id="PTHR42908:SF8">
    <property type="entry name" value="TR-TYPE G DOMAIN-CONTAINING PROTEIN"/>
    <property type="match status" value="1"/>
</dbReference>
<dbReference type="PROSITE" id="PS00301">
    <property type="entry name" value="G_TR_1"/>
    <property type="match status" value="1"/>
</dbReference>
<dbReference type="NCBIfam" id="TIGR01394">
    <property type="entry name" value="TypA_BipA"/>
    <property type="match status" value="1"/>
</dbReference>
<dbReference type="PRINTS" id="PR00315">
    <property type="entry name" value="ELONGATNFCT"/>
</dbReference>
<reference evidence="6" key="1">
    <citation type="submission" date="2024-04" db="EMBL/GenBank/DDBJ databases">
        <title>Phylogenomic analyses of a clade within the roseobacter group suggest taxonomic reassignments of species of the genera Aestuariivita, Citreicella, Loktanella, Nautella, Pelagibaca, Ruegeria, Thalassobius, Thiobacimonas and Tropicibacter, and the proposal o.</title>
        <authorList>
            <person name="Jeon C.O."/>
        </authorList>
    </citation>
    <scope>NUCLEOTIDE SEQUENCE [LARGE SCALE GENOMIC DNA]</scope>
    <source>
        <strain evidence="6">BS5-3</strain>
    </source>
</reference>
<comment type="subunit">
    <text evidence="3">Monomer.</text>
</comment>
<protein>
    <recommendedName>
        <fullName evidence="3">Large ribosomal subunit assembly factor BipA</fullName>
        <ecNumber evidence="3">3.6.5.-</ecNumber>
    </recommendedName>
    <alternativeName>
        <fullName evidence="3">GTP-binding protein BipA</fullName>
    </alternativeName>
</protein>
<keyword evidence="2 3" id="KW-0342">GTP-binding</keyword>
<dbReference type="HAMAP" id="MF_00849">
    <property type="entry name" value="BipA"/>
    <property type="match status" value="1"/>
</dbReference>
<dbReference type="InterPro" id="IPR004161">
    <property type="entry name" value="EFTu-like_2"/>
</dbReference>
<dbReference type="InterPro" id="IPR009000">
    <property type="entry name" value="Transl_B-barrel_sf"/>
</dbReference>
<dbReference type="InterPro" id="IPR005225">
    <property type="entry name" value="Small_GTP-bd"/>
</dbReference>
<keyword evidence="6" id="KW-1185">Reference proteome</keyword>
<feature type="binding site" evidence="3">
    <location>
        <begin position="13"/>
        <end position="18"/>
    </location>
    <ligand>
        <name>GTP</name>
        <dbReference type="ChEBI" id="CHEBI:37565"/>
    </ligand>
</feature>
<feature type="binding site" evidence="3">
    <location>
        <begin position="126"/>
        <end position="129"/>
    </location>
    <ligand>
        <name>GTP</name>
        <dbReference type="ChEBI" id="CHEBI:37565"/>
    </ligand>
</feature>
<evidence type="ECO:0000256" key="3">
    <source>
        <dbReference type="HAMAP-Rule" id="MF_00849"/>
    </source>
</evidence>
<gene>
    <name evidence="5" type="primary">typA</name>
    <name evidence="3" type="synonym">bipA</name>
    <name evidence="5" type="ORF">AABB29_13450</name>
</gene>
<name>A0ABZ2V168_9RHOB</name>
<dbReference type="Pfam" id="PF00679">
    <property type="entry name" value="EFG_C"/>
    <property type="match status" value="1"/>
</dbReference>
<comment type="similarity">
    <text evidence="3">Belongs to the TRAFAC class translation factor GTPase superfamily. Classic translation factor GTPase family. BipA subfamily.</text>
</comment>
<sequence>MDIRNIAIIAHVDHGKTTLVDELLKQSGVYRENEATQERAMDSNDIERERGITILAKCTSVEWKGSRINIVDTPGHADFGGEVERILSMVDGVVLLVDAAEGPMPQTKFVTSKALALGLRPIVVVNKVDKPDGEPDRAVDDCFDLFAALEANDDQLDFPTMFASGRSGWCDHELDGPRENLDALFDLIIDHVPTPKQIERKDEPFQMLATTLSADPFIGRILTGRVEAGTLKAGDTIKAMSRTGEKIEQFRVSKILAFRGLQQQPIDVAEAGDIVTVAGMTKATVADTLCDPSIEEPIPAQPIDPPTITVTFGINDSPLAGKDGKKVQSRVIRDRLMKEAEVNVAIKIEDTPGGDAFEVSGRGELQMGVLIENMRREGFELSISRPQVIFTEIDGVRHEPVEEVTIDVDDEYTGVVVEKLTGPRKGELTEMKPAGAGKTRIIARVPSRGLIGYHGEFLTDTRGSGVLNRLFHGTTPYKGKIEGRRQGVLISMENGTSVAFALWNLEDRGKMFIGAQEAVYTGMIIGEHSRENDLEVNPLKGKKLTNVRASGTDEAVRLTPPTIMSLEQAIAYIDDDELVEVTPNAIRLRKRYLDPHERKRQSRAG</sequence>
<dbReference type="Proteomes" id="UP001440612">
    <property type="component" value="Chromosome"/>
</dbReference>
<dbReference type="SUPFAM" id="SSF50447">
    <property type="entry name" value="Translation proteins"/>
    <property type="match status" value="1"/>
</dbReference>
<dbReference type="InterPro" id="IPR006298">
    <property type="entry name" value="BipA"/>
</dbReference>
<evidence type="ECO:0000259" key="4">
    <source>
        <dbReference type="PROSITE" id="PS51722"/>
    </source>
</evidence>
<dbReference type="InterPro" id="IPR042116">
    <property type="entry name" value="TypA/BipA_C"/>
</dbReference>
<comment type="subcellular location">
    <subcellularLocation>
        <location evidence="3">Cytoplasm</location>
    </subcellularLocation>
    <text evidence="3">Binds to ribosomes.</text>
</comment>
<dbReference type="InterPro" id="IPR047042">
    <property type="entry name" value="BipA_II"/>
</dbReference>
<dbReference type="RefSeq" id="WP_341366007.1">
    <property type="nucleotide sequence ID" value="NZ_CP150951.2"/>
</dbReference>
<dbReference type="InterPro" id="IPR047043">
    <property type="entry name" value="BipA_III"/>
</dbReference>
<keyword evidence="3" id="KW-0699">rRNA-binding</keyword>
<accession>A0ABZ2V168</accession>
<dbReference type="InterPro" id="IPR035647">
    <property type="entry name" value="EFG_III/V"/>
</dbReference>
<dbReference type="PROSITE" id="PS51722">
    <property type="entry name" value="G_TR_2"/>
    <property type="match status" value="1"/>
</dbReference>
<dbReference type="NCBIfam" id="TIGR00231">
    <property type="entry name" value="small_GTP"/>
    <property type="match status" value="1"/>
</dbReference>
<evidence type="ECO:0000256" key="1">
    <source>
        <dbReference type="ARBA" id="ARBA00022741"/>
    </source>
</evidence>
<keyword evidence="3" id="KW-0378">Hydrolase</keyword>
<dbReference type="InterPro" id="IPR000640">
    <property type="entry name" value="EFG_V-like"/>
</dbReference>
<dbReference type="Gene3D" id="2.40.50.250">
    <property type="entry name" value="bipa protein"/>
    <property type="match status" value="1"/>
</dbReference>
<dbReference type="SUPFAM" id="SSF54980">
    <property type="entry name" value="EF-G C-terminal domain-like"/>
    <property type="match status" value="2"/>
</dbReference>
<dbReference type="InterPro" id="IPR048876">
    <property type="entry name" value="BipA_C"/>
</dbReference>
<dbReference type="Pfam" id="PF21018">
    <property type="entry name" value="BipA_C"/>
    <property type="match status" value="1"/>
</dbReference>
<dbReference type="CDD" id="cd16263">
    <property type="entry name" value="BipA_III"/>
    <property type="match status" value="1"/>
</dbReference>
<evidence type="ECO:0000313" key="5">
    <source>
        <dbReference type="EMBL" id="WZC47887.1"/>
    </source>
</evidence>
<dbReference type="CDD" id="cd03710">
    <property type="entry name" value="BipA_TypA_C"/>
    <property type="match status" value="1"/>
</dbReference>
<dbReference type="Gene3D" id="2.40.30.10">
    <property type="entry name" value="Translation factors"/>
    <property type="match status" value="1"/>
</dbReference>
<keyword evidence="1 3" id="KW-0547">Nucleotide-binding</keyword>
<dbReference type="EC" id="3.6.5.-" evidence="3"/>
<dbReference type="Gene3D" id="3.30.70.870">
    <property type="entry name" value="Elongation Factor G (Translational Gtpase), domain 3"/>
    <property type="match status" value="1"/>
</dbReference>
<keyword evidence="3" id="KW-0690">Ribosome biogenesis</keyword>
<dbReference type="Pfam" id="PF03144">
    <property type="entry name" value="GTP_EFTU_D2"/>
    <property type="match status" value="1"/>
</dbReference>
<dbReference type="CDD" id="cd01891">
    <property type="entry name" value="TypA_BipA"/>
    <property type="match status" value="1"/>
</dbReference>
<dbReference type="InterPro" id="IPR027417">
    <property type="entry name" value="P-loop_NTPase"/>
</dbReference>
<comment type="function">
    <text evidence="3">A 50S ribosomal subunit assembly protein with GTPase activity, required for 50S subunit assembly at low temperatures, may also play a role in translation. Binds GTP and analogs. Binds the 70S ribosome between the 30S and 50S subunits, in a similar position as ribosome-bound EF-G; it contacts a number of ribosomal proteins, both rRNAs and the A-site tRNA.</text>
</comment>
<dbReference type="InterPro" id="IPR000795">
    <property type="entry name" value="T_Tr_GTP-bd_dom"/>
</dbReference>
<dbReference type="Gene3D" id="3.30.70.240">
    <property type="match status" value="1"/>
</dbReference>
<proteinExistence type="inferred from homology"/>
<evidence type="ECO:0000313" key="6">
    <source>
        <dbReference type="Proteomes" id="UP001440612"/>
    </source>
</evidence>
<dbReference type="InterPro" id="IPR031157">
    <property type="entry name" value="G_TR_CS"/>
</dbReference>
<comment type="catalytic activity">
    <reaction evidence="3">
        <text>GTP + H2O = GDP + phosphate + H(+)</text>
        <dbReference type="Rhea" id="RHEA:19669"/>
        <dbReference type="ChEBI" id="CHEBI:15377"/>
        <dbReference type="ChEBI" id="CHEBI:15378"/>
        <dbReference type="ChEBI" id="CHEBI:37565"/>
        <dbReference type="ChEBI" id="CHEBI:43474"/>
        <dbReference type="ChEBI" id="CHEBI:58189"/>
    </reaction>
</comment>
<dbReference type="InterPro" id="IPR047041">
    <property type="entry name" value="BipA_GTP-bd_dom"/>
</dbReference>
<evidence type="ECO:0000256" key="2">
    <source>
        <dbReference type="ARBA" id="ARBA00023134"/>
    </source>
</evidence>